<evidence type="ECO:0000256" key="2">
    <source>
        <dbReference type="ARBA" id="ARBA00023027"/>
    </source>
</evidence>
<dbReference type="EC" id="1.1.-.-" evidence="5"/>
<name>A0ABU9TAL4_9HYPH</name>
<reference evidence="5 6" key="1">
    <citation type="submission" date="2024-03" db="EMBL/GenBank/DDBJ databases">
        <title>Community enrichment and isolation of bacterial strains for fucoidan degradation.</title>
        <authorList>
            <person name="Sichert A."/>
        </authorList>
    </citation>
    <scope>NUCLEOTIDE SEQUENCE [LARGE SCALE GENOMIC DNA]</scope>
    <source>
        <strain evidence="5 6">AS62</strain>
    </source>
</reference>
<keyword evidence="2" id="KW-0520">NAD</keyword>
<dbReference type="InterPro" id="IPR008927">
    <property type="entry name" value="6-PGluconate_DH-like_C_sf"/>
</dbReference>
<keyword evidence="1 5" id="KW-0560">Oxidoreductase</keyword>
<dbReference type="SUPFAM" id="SSF48179">
    <property type="entry name" value="6-phosphogluconate dehydrogenase C-terminal domain-like"/>
    <property type="match status" value="1"/>
</dbReference>
<evidence type="ECO:0000313" key="6">
    <source>
        <dbReference type="Proteomes" id="UP001477870"/>
    </source>
</evidence>
<dbReference type="PANTHER" id="PTHR43060">
    <property type="entry name" value="3-HYDROXYISOBUTYRATE DEHYDROGENASE-LIKE 1, MITOCHONDRIAL-RELATED"/>
    <property type="match status" value="1"/>
</dbReference>
<dbReference type="InterPro" id="IPR013328">
    <property type="entry name" value="6PGD_dom2"/>
</dbReference>
<dbReference type="InterPro" id="IPR006115">
    <property type="entry name" value="6PGDH_NADP-bd"/>
</dbReference>
<feature type="domain" description="6-phosphogluconate dehydrogenase NADP-binding" evidence="3">
    <location>
        <begin position="13"/>
        <end position="173"/>
    </location>
</feature>
<comment type="caution">
    <text evidence="5">The sequence shown here is derived from an EMBL/GenBank/DDBJ whole genome shotgun (WGS) entry which is preliminary data.</text>
</comment>
<evidence type="ECO:0000256" key="1">
    <source>
        <dbReference type="ARBA" id="ARBA00023002"/>
    </source>
</evidence>
<dbReference type="Pfam" id="PF03446">
    <property type="entry name" value="NAD_binding_2"/>
    <property type="match status" value="1"/>
</dbReference>
<dbReference type="Gene3D" id="3.40.50.720">
    <property type="entry name" value="NAD(P)-binding Rossmann-like Domain"/>
    <property type="match status" value="1"/>
</dbReference>
<dbReference type="InterPro" id="IPR029154">
    <property type="entry name" value="HIBADH-like_NADP-bd"/>
</dbReference>
<accession>A0ABU9TAL4</accession>
<organism evidence="5 6">
    <name type="scientific">Ahrensia kielensis</name>
    <dbReference type="NCBI Taxonomy" id="76980"/>
    <lineage>
        <taxon>Bacteria</taxon>
        <taxon>Pseudomonadati</taxon>
        <taxon>Pseudomonadota</taxon>
        <taxon>Alphaproteobacteria</taxon>
        <taxon>Hyphomicrobiales</taxon>
        <taxon>Ahrensiaceae</taxon>
        <taxon>Ahrensia</taxon>
    </lineage>
</organism>
<dbReference type="InterPro" id="IPR015815">
    <property type="entry name" value="HIBADH-related"/>
</dbReference>
<keyword evidence="6" id="KW-1185">Reference proteome</keyword>
<dbReference type="EMBL" id="JBBMQO010000012">
    <property type="protein sequence ID" value="MEM5503157.1"/>
    <property type="molecule type" value="Genomic_DNA"/>
</dbReference>
<dbReference type="RefSeq" id="WP_342849344.1">
    <property type="nucleotide sequence ID" value="NZ_JBBMQO010000012.1"/>
</dbReference>
<protein>
    <submittedName>
        <fullName evidence="5">NAD(P)-dependent oxidoreductase</fullName>
        <ecNumber evidence="5">1.1.-.-</ecNumber>
    </submittedName>
</protein>
<feature type="domain" description="3-hydroxyisobutyrate dehydrogenase-like NAD-binding" evidence="4">
    <location>
        <begin position="176"/>
        <end position="294"/>
    </location>
</feature>
<dbReference type="Gene3D" id="1.10.1040.10">
    <property type="entry name" value="N-(1-d-carboxylethyl)-l-norvaline Dehydrogenase, domain 2"/>
    <property type="match status" value="1"/>
</dbReference>
<sequence>MAFSKSGFLSMAKVAFIGMGVMGYPMAGHIAKAGHDVTVYNRTFAKAEKWASEFGGKAAPTPAKAAEGCDFVISCVGNDDDLRSVTTGEDGAFSTMKKGAIFIDNTTVSADVARELSKAASEAGFGFLDAPISGGQAGAENGVLTVMIGGDEATFNSAKPIIDCYAKMVSLMGGAGAGQLTKMVNQICIAGLVQGLSEGIHFAQNAGLDVEAVIDVISKGAAGSWQMENRHKTMSKGEYEHGFAVDWMRKDLAICLAEANNNGASLPGTALIDQYYSDVQKMGGNRWDTSSLLARLNKFSGK</sequence>
<dbReference type="PIRSF" id="PIRSF000103">
    <property type="entry name" value="HIBADH"/>
    <property type="match status" value="1"/>
</dbReference>
<dbReference type="GO" id="GO:0016491">
    <property type="term" value="F:oxidoreductase activity"/>
    <property type="evidence" value="ECO:0007669"/>
    <property type="project" value="UniProtKB-KW"/>
</dbReference>
<dbReference type="SUPFAM" id="SSF51735">
    <property type="entry name" value="NAD(P)-binding Rossmann-fold domains"/>
    <property type="match status" value="1"/>
</dbReference>
<dbReference type="Pfam" id="PF14833">
    <property type="entry name" value="NAD_binding_11"/>
    <property type="match status" value="1"/>
</dbReference>
<dbReference type="InterPro" id="IPR036291">
    <property type="entry name" value="NAD(P)-bd_dom_sf"/>
</dbReference>
<gene>
    <name evidence="5" type="ORF">WNY59_16335</name>
</gene>
<evidence type="ECO:0000313" key="5">
    <source>
        <dbReference type="EMBL" id="MEM5503157.1"/>
    </source>
</evidence>
<evidence type="ECO:0000259" key="3">
    <source>
        <dbReference type="Pfam" id="PF03446"/>
    </source>
</evidence>
<evidence type="ECO:0000259" key="4">
    <source>
        <dbReference type="Pfam" id="PF14833"/>
    </source>
</evidence>
<dbReference type="PANTHER" id="PTHR43060:SF15">
    <property type="entry name" value="3-HYDROXYISOBUTYRATE DEHYDROGENASE-LIKE 1, MITOCHONDRIAL-RELATED"/>
    <property type="match status" value="1"/>
</dbReference>
<dbReference type="Proteomes" id="UP001477870">
    <property type="component" value="Unassembled WGS sequence"/>
</dbReference>
<proteinExistence type="predicted"/>